<keyword evidence="7" id="KW-1015">Disulfide bond</keyword>
<keyword evidence="15" id="KW-1185">Reference proteome</keyword>
<evidence type="ECO:0000256" key="1">
    <source>
        <dbReference type="ARBA" id="ARBA00004589"/>
    </source>
</evidence>
<keyword evidence="11" id="KW-1133">Transmembrane helix</keyword>
<gene>
    <name evidence="14" type="ORF">QBC38DRAFT_487707</name>
</gene>
<dbReference type="PROSITE" id="PS52012">
    <property type="entry name" value="CFEM"/>
    <property type="match status" value="1"/>
</dbReference>
<dbReference type="GO" id="GO:0098552">
    <property type="term" value="C:side of membrane"/>
    <property type="evidence" value="ECO:0007669"/>
    <property type="project" value="UniProtKB-KW"/>
</dbReference>
<reference evidence="14" key="1">
    <citation type="journal article" date="2023" name="Mol. Phylogenet. Evol.">
        <title>Genome-scale phylogeny and comparative genomics of the fungal order Sordariales.</title>
        <authorList>
            <person name="Hensen N."/>
            <person name="Bonometti L."/>
            <person name="Westerberg I."/>
            <person name="Brannstrom I.O."/>
            <person name="Guillou S."/>
            <person name="Cros-Aarteil S."/>
            <person name="Calhoun S."/>
            <person name="Haridas S."/>
            <person name="Kuo A."/>
            <person name="Mondo S."/>
            <person name="Pangilinan J."/>
            <person name="Riley R."/>
            <person name="LaButti K."/>
            <person name="Andreopoulos B."/>
            <person name="Lipzen A."/>
            <person name="Chen C."/>
            <person name="Yan M."/>
            <person name="Daum C."/>
            <person name="Ng V."/>
            <person name="Clum A."/>
            <person name="Steindorff A."/>
            <person name="Ohm R.A."/>
            <person name="Martin F."/>
            <person name="Silar P."/>
            <person name="Natvig D.O."/>
            <person name="Lalanne C."/>
            <person name="Gautier V."/>
            <person name="Ament-Velasquez S.L."/>
            <person name="Kruys A."/>
            <person name="Hutchinson M.I."/>
            <person name="Powell A.J."/>
            <person name="Barry K."/>
            <person name="Miller A.N."/>
            <person name="Grigoriev I.V."/>
            <person name="Debuchy R."/>
            <person name="Gladieux P."/>
            <person name="Hiltunen Thoren M."/>
            <person name="Johannesson H."/>
        </authorList>
    </citation>
    <scope>NUCLEOTIDE SEQUENCE</scope>
    <source>
        <strain evidence="14">CBS 990.96</strain>
    </source>
</reference>
<evidence type="ECO:0000256" key="6">
    <source>
        <dbReference type="ARBA" id="ARBA00022729"/>
    </source>
</evidence>
<feature type="domain" description="CFEM" evidence="13">
    <location>
        <begin position="10"/>
        <end position="133"/>
    </location>
</feature>
<feature type="transmembrane region" description="Helical" evidence="11">
    <location>
        <begin position="182"/>
        <end position="206"/>
    </location>
</feature>
<organism evidence="14 15">
    <name type="scientific">Podospora fimiseda</name>
    <dbReference type="NCBI Taxonomy" id="252190"/>
    <lineage>
        <taxon>Eukaryota</taxon>
        <taxon>Fungi</taxon>
        <taxon>Dikarya</taxon>
        <taxon>Ascomycota</taxon>
        <taxon>Pezizomycotina</taxon>
        <taxon>Sordariomycetes</taxon>
        <taxon>Sordariomycetidae</taxon>
        <taxon>Sordariales</taxon>
        <taxon>Podosporaceae</taxon>
        <taxon>Podospora</taxon>
    </lineage>
</organism>
<protein>
    <recommendedName>
        <fullName evidence="13">CFEM domain-containing protein</fullName>
    </recommendedName>
</protein>
<evidence type="ECO:0000256" key="10">
    <source>
        <dbReference type="SAM" id="MobiDB-lite"/>
    </source>
</evidence>
<feature type="signal peptide" evidence="12">
    <location>
        <begin position="1"/>
        <end position="21"/>
    </location>
</feature>
<dbReference type="Proteomes" id="UP001301958">
    <property type="component" value="Unassembled WGS sequence"/>
</dbReference>
<keyword evidence="6 12" id="KW-0732">Signal</keyword>
<comment type="subcellular location">
    <subcellularLocation>
        <location evidence="1">Membrane</location>
        <topology evidence="1">Lipid-anchor</topology>
        <topology evidence="1">GPI-anchor</topology>
    </subcellularLocation>
    <subcellularLocation>
        <location evidence="2">Secreted</location>
    </subcellularLocation>
</comment>
<evidence type="ECO:0000256" key="2">
    <source>
        <dbReference type="ARBA" id="ARBA00004613"/>
    </source>
</evidence>
<dbReference type="AlphaFoldDB" id="A0AAN7GUJ8"/>
<keyword evidence="11" id="KW-0812">Transmembrane</keyword>
<keyword evidence="4" id="KW-0964">Secreted</keyword>
<dbReference type="InterPro" id="IPR008427">
    <property type="entry name" value="Extracellular_membr_CFEM_dom"/>
</dbReference>
<keyword evidence="5" id="KW-0336">GPI-anchor</keyword>
<keyword evidence="11" id="KW-0472">Membrane</keyword>
<comment type="similarity">
    <text evidence="3">Belongs to the RBT5 family.</text>
</comment>
<evidence type="ECO:0000256" key="12">
    <source>
        <dbReference type="SAM" id="SignalP"/>
    </source>
</evidence>
<evidence type="ECO:0000259" key="13">
    <source>
        <dbReference type="PROSITE" id="PS52012"/>
    </source>
</evidence>
<evidence type="ECO:0000256" key="7">
    <source>
        <dbReference type="ARBA" id="ARBA00023157"/>
    </source>
</evidence>
<keyword evidence="5" id="KW-0325">Glycoprotein</keyword>
<evidence type="ECO:0000256" key="11">
    <source>
        <dbReference type="SAM" id="Phobius"/>
    </source>
</evidence>
<comment type="caution">
    <text evidence="9">Lacks conserved residue(s) required for the propagation of feature annotation.</text>
</comment>
<feature type="compositionally biased region" description="Polar residues" evidence="10">
    <location>
        <begin position="152"/>
        <end position="164"/>
    </location>
</feature>
<proteinExistence type="inferred from homology"/>
<feature type="chain" id="PRO_5043024880" description="CFEM domain-containing protein" evidence="12">
    <location>
        <begin position="22"/>
        <end position="229"/>
    </location>
</feature>
<evidence type="ECO:0000313" key="14">
    <source>
        <dbReference type="EMBL" id="KAK4223415.1"/>
    </source>
</evidence>
<dbReference type="GO" id="GO:0005576">
    <property type="term" value="C:extracellular region"/>
    <property type="evidence" value="ECO:0007669"/>
    <property type="project" value="UniProtKB-SubCell"/>
</dbReference>
<evidence type="ECO:0000313" key="15">
    <source>
        <dbReference type="Proteomes" id="UP001301958"/>
    </source>
</evidence>
<feature type="region of interest" description="Disordered" evidence="10">
    <location>
        <begin position="134"/>
        <end position="174"/>
    </location>
</feature>
<sequence>MAPHSFRLLLAITILSHLSRAANIVSVGQENAFKAMRECARDCFAWNGSGDLIGLFGCKYPYQNECLCRTDLAPAASKHLTTCLDARCTVGPATGDIATAISVYNSYCVANGFEVTAAPAAAVAKTTSAAAAVPTKQGVPTAGQTVEDKTMSEPTGTQAGASADSTSTPKSGSGGGGLSTGAMIGIICSVASVVLTGIGLLIKVYYSKKKVKQNKELQQKLSSEKLTAV</sequence>
<evidence type="ECO:0000256" key="9">
    <source>
        <dbReference type="PROSITE-ProRule" id="PRU01356"/>
    </source>
</evidence>
<comment type="caution">
    <text evidence="14">The sequence shown here is derived from an EMBL/GenBank/DDBJ whole genome shotgun (WGS) entry which is preliminary data.</text>
</comment>
<accession>A0AAN7GUJ8</accession>
<dbReference type="EMBL" id="MU865427">
    <property type="protein sequence ID" value="KAK4223415.1"/>
    <property type="molecule type" value="Genomic_DNA"/>
</dbReference>
<name>A0AAN7GUJ8_9PEZI</name>
<reference evidence="14" key="2">
    <citation type="submission" date="2023-05" db="EMBL/GenBank/DDBJ databases">
        <authorList>
            <consortium name="Lawrence Berkeley National Laboratory"/>
            <person name="Steindorff A."/>
            <person name="Hensen N."/>
            <person name="Bonometti L."/>
            <person name="Westerberg I."/>
            <person name="Brannstrom I.O."/>
            <person name="Guillou S."/>
            <person name="Cros-Aarteil S."/>
            <person name="Calhoun S."/>
            <person name="Haridas S."/>
            <person name="Kuo A."/>
            <person name="Mondo S."/>
            <person name="Pangilinan J."/>
            <person name="Riley R."/>
            <person name="Labutti K."/>
            <person name="Andreopoulos B."/>
            <person name="Lipzen A."/>
            <person name="Chen C."/>
            <person name="Yanf M."/>
            <person name="Daum C."/>
            <person name="Ng V."/>
            <person name="Clum A."/>
            <person name="Ohm R."/>
            <person name="Martin F."/>
            <person name="Silar P."/>
            <person name="Natvig D."/>
            <person name="Lalanne C."/>
            <person name="Gautier V."/>
            <person name="Ament-Velasquez S.L."/>
            <person name="Kruys A."/>
            <person name="Hutchinson M.I."/>
            <person name="Powell A.J."/>
            <person name="Barry K."/>
            <person name="Miller A.N."/>
            <person name="Grigoriev I.V."/>
            <person name="Debuchy R."/>
            <person name="Gladieux P."/>
            <person name="Thoren M.H."/>
            <person name="Johannesson H."/>
        </authorList>
    </citation>
    <scope>NUCLEOTIDE SEQUENCE</scope>
    <source>
        <strain evidence="14">CBS 990.96</strain>
    </source>
</reference>
<evidence type="ECO:0000256" key="4">
    <source>
        <dbReference type="ARBA" id="ARBA00022525"/>
    </source>
</evidence>
<evidence type="ECO:0000256" key="5">
    <source>
        <dbReference type="ARBA" id="ARBA00022622"/>
    </source>
</evidence>
<evidence type="ECO:0000256" key="8">
    <source>
        <dbReference type="ARBA" id="ARBA00023288"/>
    </source>
</evidence>
<keyword evidence="8" id="KW-0449">Lipoprotein</keyword>
<evidence type="ECO:0000256" key="3">
    <source>
        <dbReference type="ARBA" id="ARBA00010031"/>
    </source>
</evidence>